<evidence type="ECO:0000313" key="2">
    <source>
        <dbReference type="EMBL" id="VVC45928.1"/>
    </source>
</evidence>
<proteinExistence type="predicted"/>
<evidence type="ECO:0000256" key="1">
    <source>
        <dbReference type="SAM" id="MobiDB-lite"/>
    </source>
</evidence>
<reference evidence="2 3" key="1">
    <citation type="submission" date="2019-08" db="EMBL/GenBank/DDBJ databases">
        <authorList>
            <person name="Alioto T."/>
            <person name="Alioto T."/>
            <person name="Gomez Garrido J."/>
        </authorList>
    </citation>
    <scope>NUCLEOTIDE SEQUENCE [LARGE SCALE GENOMIC DNA]</scope>
</reference>
<name>A0A5E4NLU0_9HEMI</name>
<feature type="region of interest" description="Disordered" evidence="1">
    <location>
        <begin position="624"/>
        <end position="645"/>
    </location>
</feature>
<feature type="compositionally biased region" description="Low complexity" evidence="1">
    <location>
        <begin position="500"/>
        <end position="509"/>
    </location>
</feature>
<feature type="region of interest" description="Disordered" evidence="1">
    <location>
        <begin position="499"/>
        <end position="520"/>
    </location>
</feature>
<feature type="compositionally biased region" description="Polar residues" evidence="1">
    <location>
        <begin position="1168"/>
        <end position="1185"/>
    </location>
</feature>
<feature type="region of interest" description="Disordered" evidence="1">
    <location>
        <begin position="532"/>
        <end position="552"/>
    </location>
</feature>
<dbReference type="OrthoDB" id="10250504at2759"/>
<feature type="region of interest" description="Disordered" evidence="1">
    <location>
        <begin position="110"/>
        <end position="141"/>
    </location>
</feature>
<feature type="region of interest" description="Disordered" evidence="1">
    <location>
        <begin position="1087"/>
        <end position="1106"/>
    </location>
</feature>
<gene>
    <name evidence="2" type="ORF">CINCED_3A002098</name>
</gene>
<sequence length="1574" mass="178920">MEFGRISSYELMPADFRHCINVALNVDVYIFGPPVGSILKAVVNQTSDNHISCLVHNLFNVSIVRPEDQPYDQWPGSKIKKEDIINVRVLSFDLTKKLPHITGDIVNKNDRCSKPENELDNYSSQCSSTDKSAKGLQKDSTSLLKQLSRDSELSDEMHIITSPFKNKNKLKMSPIYKKTSINNREYIKNQLYSSTPISNSENSVNDITVIRNKPFEQFKNNLVKHNAEKLSIKQLKKYEKDDDSYAKHNIDVLNQERVKQDSEKEVTLNISEENVSMPSFINFSTIGTNFSPAKYNLESSSNENIILSVKDLDQKKNVNREPEINKLDLTESKICMANSDDQSSSDDDNYTKLKQSILKQDDIKSYSDDKKFKLDNSVNVHSSSLSSKNRKTFQSNDKNDCKNQIINKIVQRESTSTSDSESSSNENIILSVKDFDQKKNVNREPEINKLDLTESKICMSDSDDQSSSNDAIYTKLKLSLSKPYDENCDLDSEKLKHDNSVNVHSSSLSSKKRKTFQSNDKKECNNQIINKFVQRQSSSTSDSESSSNENIILPVKDLDQKKNVNREPEINKLDLTESKICMSDSDDQSSSDDDSYTKLKQSILKQDDIKSYSDDKKFKLDNSVNVHSSSLSSKNRKTFQSNDTNDCKNQIINKVVQRQSTSTSSDSESSSNENIILPVKDLDQKKNLYKEIKRNKLNLTGSKINMTNIEYTSSSDDEIYKKIIDDESKQNITKPLSTNQNYHIMHSNDEYDSSTSCIYNTSSRASKLNIKEDLKNIVKTEDCHINSINNSISKKKKSKQSSLIANKQTNNKDELIKLILELSTQSSSILEKETLNDSVNIHASTLNTKNTKNYQTNDRKDYKKQIENKVVKKQSTISSSLSDSESSCENIKPPVKDLNQKKNVNYEPEIDKLNLTGSKINIQNTECENNSIADISKQVNKKLYTTNQSSNKGNYLNGVNDSLSYFVHDEYTPSSKLINSNTKKSFIKMAETDTVKIDKLPIEKTSKKNKKQKSSKCTLLKSPKDNKSLIDLMKITNNKDKLIKKILEEDYNSSISSVDTDNDLEFFKKNVEKQRLNKIKNAKVLEISSKNNNSNKQKKPIKKSDDIITKSQNATDKLSDFILDAHTPASKLINSYTKEHFNVTEIDKNKIDKLSNEKTPKNNKKQGSENSTLLKSPKNNKSFSNLMKITNNKDKLVKTILDEDSSNSRTSSVSTDDDIEFIKKIVERQRLNKIKNAKLQEVSIKNNTSNKQSKTVQKLDNKITKHQIATLGITDDLSSRKRKRSGELTKDLLLDSVLNSLQDSSSCQSPTKKKRIVDNSMMKTNDLTEHINNDKSSSKVKKKKKTKLNEDVITDDLVSQNVKTYREITKDLLLDKVANSLQDSSSCHSPTKKKRNVDNSMMKTNDLTEHINNDKSSSVITSEITKDLLLDKVANSLQDSSSCHSPTKKKRNVDNSMMKTNDLTEHINYNKSSSEVKKKKKTKLNEDVITDDLVSQNMKTYREITKDLLLDKVANSLQDSSSCHFPTKKKRNVDNSMMKTNDASTHINYDKSLSKVKKKKKTKLNEDIINLNKL</sequence>
<feature type="compositionally biased region" description="Polar residues" evidence="1">
    <location>
        <begin position="120"/>
        <end position="130"/>
    </location>
</feature>
<evidence type="ECO:0000313" key="3">
    <source>
        <dbReference type="Proteomes" id="UP000325440"/>
    </source>
</evidence>
<dbReference type="EMBL" id="CABPRJ010002421">
    <property type="protein sequence ID" value="VVC45928.1"/>
    <property type="molecule type" value="Genomic_DNA"/>
</dbReference>
<dbReference type="Proteomes" id="UP000325440">
    <property type="component" value="Unassembled WGS sequence"/>
</dbReference>
<feature type="region of interest" description="Disordered" evidence="1">
    <location>
        <begin position="1152"/>
        <end position="1185"/>
    </location>
</feature>
<keyword evidence="3" id="KW-1185">Reference proteome</keyword>
<accession>A0A5E4NLU0</accession>
<protein>
    <submittedName>
        <fullName evidence="2">Uncharacterized protein</fullName>
    </submittedName>
</protein>
<feature type="compositionally biased region" description="Low complexity" evidence="1">
    <location>
        <begin position="537"/>
        <end position="547"/>
    </location>
</feature>
<feature type="compositionally biased region" description="Low complexity" evidence="1">
    <location>
        <begin position="624"/>
        <end position="633"/>
    </location>
</feature>
<organism evidence="2 3">
    <name type="scientific">Cinara cedri</name>
    <dbReference type="NCBI Taxonomy" id="506608"/>
    <lineage>
        <taxon>Eukaryota</taxon>
        <taxon>Metazoa</taxon>
        <taxon>Ecdysozoa</taxon>
        <taxon>Arthropoda</taxon>
        <taxon>Hexapoda</taxon>
        <taxon>Insecta</taxon>
        <taxon>Pterygota</taxon>
        <taxon>Neoptera</taxon>
        <taxon>Paraneoptera</taxon>
        <taxon>Hemiptera</taxon>
        <taxon>Sternorrhyncha</taxon>
        <taxon>Aphidomorpha</taxon>
        <taxon>Aphidoidea</taxon>
        <taxon>Aphididae</taxon>
        <taxon>Lachninae</taxon>
        <taxon>Cinara</taxon>
    </lineage>
</organism>